<dbReference type="AlphaFoldDB" id="A0A067QXF6"/>
<dbReference type="Proteomes" id="UP000027135">
    <property type="component" value="Unassembled WGS sequence"/>
</dbReference>
<dbReference type="InParanoid" id="A0A067QXF6"/>
<proteinExistence type="predicted"/>
<keyword evidence="2" id="KW-1185">Reference proteome</keyword>
<protein>
    <submittedName>
        <fullName evidence="1">Uncharacterized protein</fullName>
    </submittedName>
</protein>
<accession>A0A067QXF6</accession>
<name>A0A067QXF6_ZOONE</name>
<evidence type="ECO:0000313" key="1">
    <source>
        <dbReference type="EMBL" id="KDR15102.1"/>
    </source>
</evidence>
<evidence type="ECO:0000313" key="2">
    <source>
        <dbReference type="Proteomes" id="UP000027135"/>
    </source>
</evidence>
<organism evidence="1 2">
    <name type="scientific">Zootermopsis nevadensis</name>
    <name type="common">Dampwood termite</name>
    <dbReference type="NCBI Taxonomy" id="136037"/>
    <lineage>
        <taxon>Eukaryota</taxon>
        <taxon>Metazoa</taxon>
        <taxon>Ecdysozoa</taxon>
        <taxon>Arthropoda</taxon>
        <taxon>Hexapoda</taxon>
        <taxon>Insecta</taxon>
        <taxon>Pterygota</taxon>
        <taxon>Neoptera</taxon>
        <taxon>Polyneoptera</taxon>
        <taxon>Dictyoptera</taxon>
        <taxon>Blattodea</taxon>
        <taxon>Blattoidea</taxon>
        <taxon>Termitoidae</taxon>
        <taxon>Termopsidae</taxon>
        <taxon>Zootermopsis</taxon>
    </lineage>
</organism>
<sequence>MEFNRIPTSRLPPPSPTPRANYINLVIVDFQEFCRPDHHHHYHYHYHHRT</sequence>
<gene>
    <name evidence="1" type="ORF">L798_10985</name>
</gene>
<reference evidence="1 2" key="1">
    <citation type="journal article" date="2014" name="Nat. Commun.">
        <title>Molecular traces of alternative social organization in a termite genome.</title>
        <authorList>
            <person name="Terrapon N."/>
            <person name="Li C."/>
            <person name="Robertson H.M."/>
            <person name="Ji L."/>
            <person name="Meng X."/>
            <person name="Booth W."/>
            <person name="Chen Z."/>
            <person name="Childers C.P."/>
            <person name="Glastad K.M."/>
            <person name="Gokhale K."/>
            <person name="Gowin J."/>
            <person name="Gronenberg W."/>
            <person name="Hermansen R.A."/>
            <person name="Hu H."/>
            <person name="Hunt B.G."/>
            <person name="Huylmans A.K."/>
            <person name="Khalil S.M."/>
            <person name="Mitchell R.D."/>
            <person name="Munoz-Torres M.C."/>
            <person name="Mustard J.A."/>
            <person name="Pan H."/>
            <person name="Reese J.T."/>
            <person name="Scharf M.E."/>
            <person name="Sun F."/>
            <person name="Vogel H."/>
            <person name="Xiao J."/>
            <person name="Yang W."/>
            <person name="Yang Z."/>
            <person name="Yang Z."/>
            <person name="Zhou J."/>
            <person name="Zhu J."/>
            <person name="Brent C.S."/>
            <person name="Elsik C.G."/>
            <person name="Goodisman M.A."/>
            <person name="Liberles D.A."/>
            <person name="Roe R.M."/>
            <person name="Vargo E.L."/>
            <person name="Vilcinskas A."/>
            <person name="Wang J."/>
            <person name="Bornberg-Bauer E."/>
            <person name="Korb J."/>
            <person name="Zhang G."/>
            <person name="Liebig J."/>
        </authorList>
    </citation>
    <scope>NUCLEOTIDE SEQUENCE [LARGE SCALE GENOMIC DNA]</scope>
    <source>
        <tissue evidence="1">Whole organism</tissue>
    </source>
</reference>
<dbReference type="EMBL" id="KK852846">
    <property type="protein sequence ID" value="KDR15102.1"/>
    <property type="molecule type" value="Genomic_DNA"/>
</dbReference>